<dbReference type="SMART" id="SM00382">
    <property type="entry name" value="AAA"/>
    <property type="match status" value="1"/>
</dbReference>
<name>A0A1P8UE95_9GAMM</name>
<dbReference type="InterPro" id="IPR001482">
    <property type="entry name" value="T2SS/T4SS_dom"/>
</dbReference>
<proteinExistence type="inferred from homology"/>
<dbReference type="PROSITE" id="PS00662">
    <property type="entry name" value="T2SP_E"/>
    <property type="match status" value="1"/>
</dbReference>
<sequence>MPRIDAFLKLGREQGSSDIHFAVGMPPLLRINGELIPIRFRDLENRELQGYVFEILTDTQKAAFRHGNDLDFSYMSPIAGRFRVNLYRKSTGVGAAFRHVPEHIPSLSELALPAVINALADHHQGLLLVTGSTGTGKSTTLAAILDHINRARALNIITLEDPIEFMFESRRAQVVQREVGTHVESFAAGLRAAMREDPDIIMVGELRDPDSLMMAMIAAETGHLVLGTLHTTSAVKTIDRIIDALPIEQRAQGKSFLAQNLRGVITQVLVKTADGRSRRAVTEILVMNHAIGKLLMSDKTHQIPSMLQTGREQGMQLLDQALLDCLNRKEIDPNDAYLYAQDKKQFQRFVTDASILPPVNLARGG</sequence>
<reference evidence="3 4" key="1">
    <citation type="submission" date="2017-01" db="EMBL/GenBank/DDBJ databases">
        <title>Draft sequence of Acidihalobacter ferrooxidans strain DSM 14175 (strain V8).</title>
        <authorList>
            <person name="Khaleque H.N."/>
            <person name="Ramsay J.P."/>
            <person name="Murphy R.J.T."/>
            <person name="Kaksonen A.H."/>
            <person name="Boxall N.J."/>
            <person name="Watkin E.L.J."/>
        </authorList>
    </citation>
    <scope>NUCLEOTIDE SEQUENCE [LARGE SCALE GENOMIC DNA]</scope>
    <source>
        <strain evidence="3 4">V8</strain>
    </source>
</reference>
<evidence type="ECO:0000259" key="2">
    <source>
        <dbReference type="PROSITE" id="PS00662"/>
    </source>
</evidence>
<dbReference type="Pfam" id="PF00437">
    <property type="entry name" value="T2SSE"/>
    <property type="match status" value="1"/>
</dbReference>
<dbReference type="STRING" id="1765967.BW247_02585"/>
<dbReference type="RefSeq" id="WP_076835541.1">
    <property type="nucleotide sequence ID" value="NZ_CP019434.1"/>
</dbReference>
<dbReference type="PANTHER" id="PTHR30486">
    <property type="entry name" value="TWITCHING MOTILITY PROTEIN PILT"/>
    <property type="match status" value="1"/>
</dbReference>
<dbReference type="OrthoDB" id="9804785at2"/>
<dbReference type="AlphaFoldDB" id="A0A1P8UE95"/>
<evidence type="ECO:0000313" key="3">
    <source>
        <dbReference type="EMBL" id="APZ42119.1"/>
    </source>
</evidence>
<dbReference type="InterPro" id="IPR006321">
    <property type="entry name" value="PilT/PilU"/>
</dbReference>
<dbReference type="PANTHER" id="PTHR30486:SF6">
    <property type="entry name" value="TYPE IV PILUS RETRACTATION ATPASE PILT"/>
    <property type="match status" value="1"/>
</dbReference>
<comment type="similarity">
    <text evidence="1">Belongs to the GSP E family.</text>
</comment>
<feature type="domain" description="Bacterial type II secretion system protein E" evidence="2">
    <location>
        <begin position="194"/>
        <end position="208"/>
    </location>
</feature>
<dbReference type="InterPro" id="IPR027417">
    <property type="entry name" value="P-loop_NTPase"/>
</dbReference>
<protein>
    <submittedName>
        <fullName evidence="3">Type IV pili twitching motility protein PilT</fullName>
    </submittedName>
</protein>
<accession>A0A1P8UE95</accession>
<dbReference type="InterPro" id="IPR003593">
    <property type="entry name" value="AAA+_ATPase"/>
</dbReference>
<dbReference type="GO" id="GO:0005524">
    <property type="term" value="F:ATP binding"/>
    <property type="evidence" value="ECO:0007669"/>
    <property type="project" value="InterPro"/>
</dbReference>
<evidence type="ECO:0000256" key="1">
    <source>
        <dbReference type="ARBA" id="ARBA00006611"/>
    </source>
</evidence>
<dbReference type="EMBL" id="CP019434">
    <property type="protein sequence ID" value="APZ42119.1"/>
    <property type="molecule type" value="Genomic_DNA"/>
</dbReference>
<keyword evidence="4" id="KW-1185">Reference proteome</keyword>
<evidence type="ECO:0000313" key="4">
    <source>
        <dbReference type="Proteomes" id="UP000243807"/>
    </source>
</evidence>
<dbReference type="GO" id="GO:0016887">
    <property type="term" value="F:ATP hydrolysis activity"/>
    <property type="evidence" value="ECO:0007669"/>
    <property type="project" value="InterPro"/>
</dbReference>
<dbReference type="InterPro" id="IPR050921">
    <property type="entry name" value="T4SS_GSP_E_ATPase"/>
</dbReference>
<gene>
    <name evidence="3" type="ORF">BW247_02585</name>
</gene>
<dbReference type="Gene3D" id="3.40.50.300">
    <property type="entry name" value="P-loop containing nucleotide triphosphate hydrolases"/>
    <property type="match status" value="1"/>
</dbReference>
<dbReference type="Proteomes" id="UP000243807">
    <property type="component" value="Chromosome"/>
</dbReference>
<dbReference type="CDD" id="cd01131">
    <property type="entry name" value="PilT"/>
    <property type="match status" value="1"/>
</dbReference>
<dbReference type="NCBIfam" id="TIGR01420">
    <property type="entry name" value="pilT_fam"/>
    <property type="match status" value="1"/>
</dbReference>
<dbReference type="Gene3D" id="3.30.450.90">
    <property type="match status" value="1"/>
</dbReference>
<organism evidence="3 4">
    <name type="scientific">Acidihalobacter ferrooxydans</name>
    <dbReference type="NCBI Taxonomy" id="1765967"/>
    <lineage>
        <taxon>Bacteria</taxon>
        <taxon>Pseudomonadati</taxon>
        <taxon>Pseudomonadota</taxon>
        <taxon>Gammaproteobacteria</taxon>
        <taxon>Chromatiales</taxon>
        <taxon>Ectothiorhodospiraceae</taxon>
        <taxon>Acidihalobacter</taxon>
    </lineage>
</organism>
<dbReference type="KEGG" id="afy:BW247_02585"/>
<dbReference type="SUPFAM" id="SSF52540">
    <property type="entry name" value="P-loop containing nucleoside triphosphate hydrolases"/>
    <property type="match status" value="1"/>
</dbReference>